<keyword evidence="3" id="KW-0946">Virion</keyword>
<dbReference type="GO" id="GO:0046983">
    <property type="term" value="F:protein dimerization activity"/>
    <property type="evidence" value="ECO:0007669"/>
    <property type="project" value="InterPro"/>
</dbReference>
<evidence type="ECO:0000256" key="1">
    <source>
        <dbReference type="ARBA" id="ARBA00004328"/>
    </source>
</evidence>
<comment type="subcellular location">
    <subcellularLocation>
        <location evidence="1">Virion</location>
    </subcellularLocation>
</comment>
<comment type="similarity">
    <text evidence="5">Belongs to the archaeal Rpo11/eukaryotic RPB11/RPC19 RNA polymerase subunit family.</text>
</comment>
<protein>
    <recommendedName>
        <fullName evidence="6">DNA-directed RNA polymerase RBP11-like dimerisation domain-containing protein</fullName>
    </recommendedName>
</protein>
<dbReference type="InterPro" id="IPR009025">
    <property type="entry name" value="RBP11-like_dimer"/>
</dbReference>
<reference evidence="7" key="1">
    <citation type="journal article" date="2020" name="Nature">
        <title>Giant virus diversity and host interactions through global metagenomics.</title>
        <authorList>
            <person name="Schulz F."/>
            <person name="Roux S."/>
            <person name="Paez-Espino D."/>
            <person name="Jungbluth S."/>
            <person name="Walsh D.A."/>
            <person name="Denef V.J."/>
            <person name="McMahon K.D."/>
            <person name="Konstantinidis K.T."/>
            <person name="Eloe-Fadrosh E.A."/>
            <person name="Kyrpides N.C."/>
            <person name="Woyke T."/>
        </authorList>
    </citation>
    <scope>NUCLEOTIDE SEQUENCE</scope>
    <source>
        <strain evidence="7">GVMAG-M-3300023179-82</strain>
    </source>
</reference>
<dbReference type="InterPro" id="IPR022905">
    <property type="entry name" value="Rpo11-like"/>
</dbReference>
<dbReference type="Pfam" id="PF13656">
    <property type="entry name" value="RNA_pol_L_2"/>
    <property type="match status" value="1"/>
</dbReference>
<sequence>MSTIEVIKYDSVIGDSRLELHIFGDEINYIIMNTLRRTIYTDIPIYAFTTINFDKNTTIYHNNYLRLHISQMPVWGITNNHEFLHDNTKNNEEFKDSQLYENINNDNDDDIDIEQTKHINISSLNQLTMYVNFINKNSHNILDITTNNALFYYKEKQIDNPYTRPIQLVKININQEIVFSAITELGTANKNAIFCAVSVVAYKQKTENDFIFFLESRGQITEKRILLVAIYNIEYRMNHLMKLVKNNNNILKNRTEGKISILNEDHTLGNLITHGLQTHPDISFAGYNIPHPLENTLIFDFKVKSNNIVKIIEDVITKYKKLFNNLKDQINKIPDNTT</sequence>
<evidence type="ECO:0000259" key="6">
    <source>
        <dbReference type="Pfam" id="PF13656"/>
    </source>
</evidence>
<name>A0A6C0H907_9ZZZZ</name>
<dbReference type="GO" id="GO:0006366">
    <property type="term" value="P:transcription by RNA polymerase II"/>
    <property type="evidence" value="ECO:0007669"/>
    <property type="project" value="TreeGrafter"/>
</dbReference>
<dbReference type="InterPro" id="IPR036603">
    <property type="entry name" value="RBP11-like"/>
</dbReference>
<evidence type="ECO:0000256" key="5">
    <source>
        <dbReference type="ARBA" id="ARBA00025751"/>
    </source>
</evidence>
<dbReference type="GO" id="GO:0003899">
    <property type="term" value="F:DNA-directed RNA polymerase activity"/>
    <property type="evidence" value="ECO:0007669"/>
    <property type="project" value="InterPro"/>
</dbReference>
<keyword evidence="4" id="KW-0804">Transcription</keyword>
<dbReference type="InterPro" id="IPR036643">
    <property type="entry name" value="RNApol_insert_sf"/>
</dbReference>
<dbReference type="GO" id="GO:0005665">
    <property type="term" value="C:RNA polymerase II, core complex"/>
    <property type="evidence" value="ECO:0007669"/>
    <property type="project" value="TreeGrafter"/>
</dbReference>
<dbReference type="AlphaFoldDB" id="A0A6C0H907"/>
<dbReference type="PANTHER" id="PTHR13946">
    <property type="entry name" value="DNA-DIRECTED RNA POLYMERASE I,II,III"/>
    <property type="match status" value="1"/>
</dbReference>
<evidence type="ECO:0000256" key="4">
    <source>
        <dbReference type="ARBA" id="ARBA00023163"/>
    </source>
</evidence>
<feature type="domain" description="DNA-directed RNA polymerase RBP11-like dimerisation" evidence="6">
    <location>
        <begin position="258"/>
        <end position="329"/>
    </location>
</feature>
<dbReference type="EMBL" id="MN739896">
    <property type="protein sequence ID" value="QHT76483.1"/>
    <property type="molecule type" value="Genomic_DNA"/>
</dbReference>
<evidence type="ECO:0000313" key="7">
    <source>
        <dbReference type="EMBL" id="QHT76483.1"/>
    </source>
</evidence>
<accession>A0A6C0H907</accession>
<evidence type="ECO:0000256" key="2">
    <source>
        <dbReference type="ARBA" id="ARBA00022478"/>
    </source>
</evidence>
<dbReference type="Gene3D" id="2.170.120.12">
    <property type="entry name" value="DNA-directed RNA polymerase, insert domain"/>
    <property type="match status" value="1"/>
</dbReference>
<proteinExistence type="inferred from homology"/>
<organism evidence="7">
    <name type="scientific">viral metagenome</name>
    <dbReference type="NCBI Taxonomy" id="1070528"/>
    <lineage>
        <taxon>unclassified sequences</taxon>
        <taxon>metagenomes</taxon>
        <taxon>organismal metagenomes</taxon>
    </lineage>
</organism>
<evidence type="ECO:0000256" key="3">
    <source>
        <dbReference type="ARBA" id="ARBA00022844"/>
    </source>
</evidence>
<dbReference type="SUPFAM" id="SSF55257">
    <property type="entry name" value="RBP11-like subunits of RNA polymerase"/>
    <property type="match status" value="2"/>
</dbReference>
<dbReference type="HAMAP" id="MF_00261">
    <property type="entry name" value="RNApol_arch_Rpo11"/>
    <property type="match status" value="1"/>
</dbReference>
<dbReference type="Gene3D" id="3.30.1360.10">
    <property type="entry name" value="RNA polymerase, RBP11-like subunit"/>
    <property type="match status" value="2"/>
</dbReference>
<dbReference type="GO" id="GO:0044423">
    <property type="term" value="C:virion component"/>
    <property type="evidence" value="ECO:0007669"/>
    <property type="project" value="UniProtKB-KW"/>
</dbReference>
<dbReference type="PANTHER" id="PTHR13946:SF16">
    <property type="entry name" value="DNA-DIRECTED RNA POLYMERASE II SUBUNIT RPB11"/>
    <property type="match status" value="1"/>
</dbReference>
<keyword evidence="2" id="KW-0240">DNA-directed RNA polymerase</keyword>